<evidence type="ECO:0000256" key="5">
    <source>
        <dbReference type="ARBA" id="ARBA00022527"/>
    </source>
</evidence>
<evidence type="ECO:0000256" key="3">
    <source>
        <dbReference type="ARBA" id="ARBA00010886"/>
    </source>
</evidence>
<feature type="region of interest" description="Disordered" evidence="12">
    <location>
        <begin position="1221"/>
        <end position="1244"/>
    </location>
</feature>
<dbReference type="GO" id="GO:0005813">
    <property type="term" value="C:centrosome"/>
    <property type="evidence" value="ECO:0007669"/>
    <property type="project" value="UniProtKB-SubCell"/>
</dbReference>
<evidence type="ECO:0000256" key="1">
    <source>
        <dbReference type="ARBA" id="ARBA00004300"/>
    </source>
</evidence>
<evidence type="ECO:0000256" key="6">
    <source>
        <dbReference type="ARBA" id="ARBA00022679"/>
    </source>
</evidence>
<evidence type="ECO:0000313" key="15">
    <source>
        <dbReference type="Proteomes" id="UP000291591"/>
    </source>
</evidence>
<dbReference type="GO" id="GO:0004674">
    <property type="term" value="F:protein serine/threonine kinase activity"/>
    <property type="evidence" value="ECO:0007669"/>
    <property type="project" value="UniProtKB-KW"/>
</dbReference>
<dbReference type="PANTHER" id="PTHR43289:SF6">
    <property type="entry name" value="SERINE_THREONINE-PROTEIN KINASE NEKL-3"/>
    <property type="match status" value="1"/>
</dbReference>
<dbReference type="RefSeq" id="WP_130291363.1">
    <property type="nucleotide sequence ID" value="NZ_SHKL01000001.1"/>
</dbReference>
<keyword evidence="15" id="KW-1185">Reference proteome</keyword>
<feature type="compositionally biased region" description="Basic and acidic residues" evidence="12">
    <location>
        <begin position="1235"/>
        <end position="1244"/>
    </location>
</feature>
<dbReference type="InterPro" id="IPR011528">
    <property type="entry name" value="NERD"/>
</dbReference>
<proteinExistence type="inferred from homology"/>
<dbReference type="PROSITE" id="PS00107">
    <property type="entry name" value="PROTEIN_KINASE_ATP"/>
    <property type="match status" value="1"/>
</dbReference>
<evidence type="ECO:0000256" key="8">
    <source>
        <dbReference type="ARBA" id="ARBA00022777"/>
    </source>
</evidence>
<dbReference type="EMBL" id="SHKL01000001">
    <property type="protein sequence ID" value="RZT87176.1"/>
    <property type="molecule type" value="Genomic_DNA"/>
</dbReference>
<evidence type="ECO:0000259" key="13">
    <source>
        <dbReference type="PROSITE" id="PS50011"/>
    </source>
</evidence>
<dbReference type="InterPro" id="IPR017441">
    <property type="entry name" value="Protein_kinase_ATP_BS"/>
</dbReference>
<dbReference type="Pfam" id="PF07714">
    <property type="entry name" value="PK_Tyr_Ser-Thr"/>
    <property type="match status" value="1"/>
</dbReference>
<dbReference type="InterPro" id="IPR000719">
    <property type="entry name" value="Prot_kinase_dom"/>
</dbReference>
<keyword evidence="10" id="KW-0963">Cytoplasm</keyword>
<evidence type="ECO:0000256" key="7">
    <source>
        <dbReference type="ARBA" id="ARBA00022741"/>
    </source>
</evidence>
<dbReference type="SMART" id="SM00220">
    <property type="entry name" value="S_TKc"/>
    <property type="match status" value="1"/>
</dbReference>
<keyword evidence="7 11" id="KW-0547">Nucleotide-binding</keyword>
<dbReference type="OrthoDB" id="3404503at2"/>
<keyword evidence="8 14" id="KW-0418">Kinase</keyword>
<accession>A0A4Q7UYZ4</accession>
<evidence type="ECO:0000256" key="11">
    <source>
        <dbReference type="PROSITE-ProRule" id="PRU10141"/>
    </source>
</evidence>
<dbReference type="EC" id="2.7.11.1" evidence="4"/>
<organism evidence="14 15">
    <name type="scientific">Pseudonocardia sediminis</name>
    <dbReference type="NCBI Taxonomy" id="1397368"/>
    <lineage>
        <taxon>Bacteria</taxon>
        <taxon>Bacillati</taxon>
        <taxon>Actinomycetota</taxon>
        <taxon>Actinomycetes</taxon>
        <taxon>Pseudonocardiales</taxon>
        <taxon>Pseudonocardiaceae</taxon>
        <taxon>Pseudonocardia</taxon>
    </lineage>
</organism>
<protein>
    <recommendedName>
        <fullName evidence="4">non-specific serine/threonine protein kinase</fullName>
        <ecNumber evidence="4">2.7.11.1</ecNumber>
    </recommendedName>
</protein>
<dbReference type="Proteomes" id="UP000291591">
    <property type="component" value="Unassembled WGS sequence"/>
</dbReference>
<feature type="region of interest" description="Disordered" evidence="12">
    <location>
        <begin position="730"/>
        <end position="750"/>
    </location>
</feature>
<feature type="domain" description="Protein kinase" evidence="13">
    <location>
        <begin position="223"/>
        <end position="513"/>
    </location>
</feature>
<evidence type="ECO:0000313" key="14">
    <source>
        <dbReference type="EMBL" id="RZT87176.1"/>
    </source>
</evidence>
<comment type="similarity">
    <text evidence="3">Belongs to the protein kinase superfamily. NEK Ser/Thr protein kinase family. NIMA subfamily.</text>
</comment>
<dbReference type="GO" id="GO:0005524">
    <property type="term" value="F:ATP binding"/>
    <property type="evidence" value="ECO:0007669"/>
    <property type="project" value="UniProtKB-UniRule"/>
</dbReference>
<keyword evidence="5 14" id="KW-0723">Serine/threonine-protein kinase</keyword>
<gene>
    <name evidence="14" type="ORF">EV383_4085</name>
</gene>
<dbReference type="InterPro" id="IPR011009">
    <property type="entry name" value="Kinase-like_dom_sf"/>
</dbReference>
<dbReference type="InterPro" id="IPR001245">
    <property type="entry name" value="Ser-Thr/Tyr_kinase_cat_dom"/>
</dbReference>
<dbReference type="Pfam" id="PF00069">
    <property type="entry name" value="Pkinase"/>
    <property type="match status" value="1"/>
</dbReference>
<dbReference type="PROSITE" id="PS50011">
    <property type="entry name" value="PROTEIN_KINASE_DOM"/>
    <property type="match status" value="2"/>
</dbReference>
<dbReference type="Pfam" id="PF08378">
    <property type="entry name" value="NERD"/>
    <property type="match status" value="1"/>
</dbReference>
<evidence type="ECO:0000256" key="10">
    <source>
        <dbReference type="ARBA" id="ARBA00023212"/>
    </source>
</evidence>
<evidence type="ECO:0000256" key="2">
    <source>
        <dbReference type="ARBA" id="ARBA00004647"/>
    </source>
</evidence>
<dbReference type="PANTHER" id="PTHR43289">
    <property type="entry name" value="MITOGEN-ACTIVATED PROTEIN KINASE KINASE KINASE 20-RELATED"/>
    <property type="match status" value="1"/>
</dbReference>
<dbReference type="InterPro" id="IPR049832">
    <property type="entry name" value="BREX_PglW"/>
</dbReference>
<dbReference type="Gene3D" id="1.10.510.10">
    <property type="entry name" value="Transferase(Phosphotransferase) domain 1"/>
    <property type="match status" value="2"/>
</dbReference>
<reference evidence="14 15" key="1">
    <citation type="submission" date="2019-02" db="EMBL/GenBank/DDBJ databases">
        <title>Sequencing the genomes of 1000 actinobacteria strains.</title>
        <authorList>
            <person name="Klenk H.-P."/>
        </authorList>
    </citation>
    <scope>NUCLEOTIDE SEQUENCE [LARGE SCALE GENOMIC DNA]</scope>
    <source>
        <strain evidence="14 15">DSM 45779</strain>
    </source>
</reference>
<keyword evidence="9 11" id="KW-0067">ATP-binding</keyword>
<dbReference type="GO" id="GO:0000922">
    <property type="term" value="C:spindle pole"/>
    <property type="evidence" value="ECO:0007669"/>
    <property type="project" value="UniProtKB-SubCell"/>
</dbReference>
<feature type="domain" description="Protein kinase" evidence="13">
    <location>
        <begin position="528"/>
        <end position="793"/>
    </location>
</feature>
<comment type="caution">
    <text evidence="14">The sequence shown here is derived from an EMBL/GenBank/DDBJ whole genome shotgun (WGS) entry which is preliminary data.</text>
</comment>
<dbReference type="NCBIfam" id="NF033442">
    <property type="entry name" value="BREX_PglW"/>
    <property type="match status" value="1"/>
</dbReference>
<evidence type="ECO:0000256" key="4">
    <source>
        <dbReference type="ARBA" id="ARBA00012513"/>
    </source>
</evidence>
<name>A0A4Q7UYZ4_PSEST</name>
<keyword evidence="6" id="KW-0808">Transferase</keyword>
<sequence length="1432" mass="156834">MPAPVPGPPPSSVRRWFQERPSDYSWEQDGLDHVKRLLPAAEPFRAWATFSFTAQSGRIHECDLFIAVPGGLYLVELKAHPGTVGNQGDDWVFHEQGRDWPRTLRNPLHFTDLKSKELKGRLEWAAKRKGMRNLRIPRVEPAVFLTHPGLVSKLDDVQSTRVYGRDEASEGLPWIWRDLLSQPPQSEGRRINPAFSRDILPTLMSEIGIRAATAHLRFGDDWQLAPSVLDAGPAWEDRLAQRSGIVSESGRVRIYLTEEQAGEERKAQVERAARREYQVLQGITHRGIAQPVQIREHQGRPAILFRHDSADLRLDSYLGLFAARLTPESRLELVRQLGEAVRYAHSRSLYHRALAARSVYVSARPDGREPTLRVIDWQTAARDFDPGVNSSIGVSSLGDDVVADSAGPYLAPEFDSPFPDPVELDLFGLGAIAYLILTGRAPAANRAEMIERVRNDGGLHPHGVDGTLPQAIDELVFAATRSAVDHRLESAEMFLLGLDRTERDSAQPAQPQVDPLTATAGQRVDGEWTVERVLGTGSTSRALLVQRIRESDDGEEQAEYRVLKVALDEQKAASLRTEAEVLERVGGAQIVRKLGGPRTLAERTVIDLQYAGGSDLDGGTLGSLLRAEGRLSYHDLERFGRDLFNALDVLAGEGVWHRDIKPDNLAIFRRADRSRQLMLLDFSLAGSTEKDIGVGTRGYLDPLLDSPRRPVYDDHAERYAVAVTLHEMASKQRPQWGDGLTDPRTTSDEVPELASDQFDPALKDGLITFFRRALHRDVGRRFDTLKQMDDAWRAVFTAADRRLPVETDAEEEPEAVRDTLAASASPETTLDHAGLSPRAVSVAAGFGAATVGELLKVRTTEIARARGAGAAVRKELIRRHKQWAPLLRAPEPDVTEPAADARVTVEELVTLLARPFATQRRSKQGDVARATLGLDVNLPRWPSQTAIAKAVGTTQPTVSKNQQTLFENWAESPQLADVREILVDVLGGAGRVMTALELATVVRARLGSSSDDGATAALAVVRAAVEAELWAGEQAEDGDGPRLAVSRRGDDVLVALESLPGTDDPTPSELAELAGALGTAADELAVEDPLPGRAAVLRRLREIPVPEGMPALQDTRLLALASAASKDALVSPSGELYPRGLDLVAALRISQAAAGVRRKDPSARFPTGITVDALLDRVRARFPEIRLDASPTHVRISEALDAAGFALRYDTRDQRFYPEAPPAPLASSTSLPARPFEHSGRDGVRRQLDRAVDRGGFVALTLRGKDLPGTAEMVAETWQVRPLDVGAVFLNELRGIASERGRDWSAIVRSDLKFTETEQMSRGLDSWVRLAWERTGKRIDAESDPETVVFLHDAGLLARYAESGGRELLVRLQAAARSPHRAPHGLWLLCPAESAVGAAQLDGMVVEVVDGSERIVLDRDSLGELRTVDVVA</sequence>
<comment type="subcellular location">
    <subcellularLocation>
        <location evidence="1">Cytoplasm</location>
        <location evidence="1">Cytoskeleton</location>
        <location evidence="1">Microtubule organizing center</location>
        <location evidence="1">Centrosome</location>
    </subcellularLocation>
    <subcellularLocation>
        <location evidence="2">Cytoplasm</location>
        <location evidence="2">Cytoskeleton</location>
        <location evidence="2">Spindle pole</location>
    </subcellularLocation>
</comment>
<evidence type="ECO:0000256" key="12">
    <source>
        <dbReference type="SAM" id="MobiDB-lite"/>
    </source>
</evidence>
<keyword evidence="10" id="KW-0206">Cytoskeleton</keyword>
<feature type="binding site" evidence="11">
    <location>
        <position position="564"/>
    </location>
    <ligand>
        <name>ATP</name>
        <dbReference type="ChEBI" id="CHEBI:30616"/>
    </ligand>
</feature>
<evidence type="ECO:0000256" key="9">
    <source>
        <dbReference type="ARBA" id="ARBA00022840"/>
    </source>
</evidence>
<feature type="region of interest" description="Disordered" evidence="12">
    <location>
        <begin position="805"/>
        <end position="833"/>
    </location>
</feature>
<dbReference type="SUPFAM" id="SSF56112">
    <property type="entry name" value="Protein kinase-like (PK-like)"/>
    <property type="match status" value="2"/>
</dbReference>